<dbReference type="PROSITE" id="PS50921">
    <property type="entry name" value="ANTAR"/>
    <property type="match status" value="1"/>
</dbReference>
<dbReference type="GO" id="GO:0003723">
    <property type="term" value="F:RNA binding"/>
    <property type="evidence" value="ECO:0007669"/>
    <property type="project" value="InterPro"/>
</dbReference>
<feature type="domain" description="ANTAR" evidence="1">
    <location>
        <begin position="1"/>
        <end position="56"/>
    </location>
</feature>
<accession>A1TG05</accession>
<proteinExistence type="predicted"/>
<gene>
    <name evidence="2" type="ordered locus">Mvan_5334</name>
</gene>
<reference evidence="2" key="1">
    <citation type="submission" date="2006-12" db="EMBL/GenBank/DDBJ databases">
        <title>Complete sequence of Mycobacterium vanbaalenii PYR-1.</title>
        <authorList>
            <consortium name="US DOE Joint Genome Institute"/>
            <person name="Copeland A."/>
            <person name="Lucas S."/>
            <person name="Lapidus A."/>
            <person name="Barry K."/>
            <person name="Detter J.C."/>
            <person name="Glavina del Rio T."/>
            <person name="Hammon N."/>
            <person name="Israni S."/>
            <person name="Dalin E."/>
            <person name="Tice H."/>
            <person name="Pitluck S."/>
            <person name="Singan V."/>
            <person name="Schmutz J."/>
            <person name="Larimer F."/>
            <person name="Land M."/>
            <person name="Hauser L."/>
            <person name="Kyrpides N."/>
            <person name="Anderson I.J."/>
            <person name="Miller C."/>
            <person name="Richardson P."/>
        </authorList>
    </citation>
    <scope>NUCLEOTIDE SEQUENCE [LARGE SCALE GENOMIC DNA]</scope>
    <source>
        <strain evidence="2">PYR-1</strain>
    </source>
</reference>
<dbReference type="STRING" id="350058.Mvan_5334"/>
<evidence type="ECO:0000259" key="1">
    <source>
        <dbReference type="PROSITE" id="PS50921"/>
    </source>
</evidence>
<dbReference type="InterPro" id="IPR036388">
    <property type="entry name" value="WH-like_DNA-bd_sf"/>
</dbReference>
<keyword evidence="3" id="KW-1185">Reference proteome</keyword>
<protein>
    <submittedName>
        <fullName evidence="2">Response regulator receiver and ANTAR domain protein</fullName>
    </submittedName>
</protein>
<dbReference type="RefSeq" id="WP_011782475.1">
    <property type="nucleotide sequence ID" value="NZ_JACKSD010000281.1"/>
</dbReference>
<dbReference type="SMART" id="SM01012">
    <property type="entry name" value="ANTAR"/>
    <property type="match status" value="1"/>
</dbReference>
<dbReference type="eggNOG" id="ENOG5031TRJ">
    <property type="taxonomic scope" value="Bacteria"/>
</dbReference>
<name>A1TG05_MYCVP</name>
<dbReference type="Pfam" id="PF03861">
    <property type="entry name" value="ANTAR"/>
    <property type="match status" value="1"/>
</dbReference>
<dbReference type="AlphaFoldDB" id="A1TG05"/>
<dbReference type="InterPro" id="IPR011006">
    <property type="entry name" value="CheY-like_superfamily"/>
</dbReference>
<dbReference type="InterPro" id="IPR005561">
    <property type="entry name" value="ANTAR"/>
</dbReference>
<dbReference type="KEGG" id="mva:Mvan_5334"/>
<sequence>MHAPLHPDLLSRRSIDVAVGILMALRRCSEDQAFAEIAAAAHRMGLPLGEVTRALIAVADAHSGHTSHRDEALRIWGELFSEHPRR</sequence>
<dbReference type="Proteomes" id="UP000009159">
    <property type="component" value="Chromosome"/>
</dbReference>
<evidence type="ECO:0000313" key="2">
    <source>
        <dbReference type="EMBL" id="ABM16105.1"/>
    </source>
</evidence>
<dbReference type="HOGENOM" id="CLU_180070_0_0_11"/>
<dbReference type="Gene3D" id="1.10.10.10">
    <property type="entry name" value="Winged helix-like DNA-binding domain superfamily/Winged helix DNA-binding domain"/>
    <property type="match status" value="1"/>
</dbReference>
<dbReference type="EMBL" id="CP000511">
    <property type="protein sequence ID" value="ABM16105.1"/>
    <property type="molecule type" value="Genomic_DNA"/>
</dbReference>
<organism evidence="2 3">
    <name type="scientific">Mycolicibacterium vanbaalenii (strain DSM 7251 / JCM 13017 / BCRC 16820 / KCTC 9966 / NRRL B-24157 / PYR-1)</name>
    <name type="common">Mycobacterium vanbaalenii</name>
    <dbReference type="NCBI Taxonomy" id="350058"/>
    <lineage>
        <taxon>Bacteria</taxon>
        <taxon>Bacillati</taxon>
        <taxon>Actinomycetota</taxon>
        <taxon>Actinomycetes</taxon>
        <taxon>Mycobacteriales</taxon>
        <taxon>Mycobacteriaceae</taxon>
        <taxon>Mycolicibacterium</taxon>
    </lineage>
</organism>
<dbReference type="SUPFAM" id="SSF52172">
    <property type="entry name" value="CheY-like"/>
    <property type="match status" value="1"/>
</dbReference>
<evidence type="ECO:0000313" key="3">
    <source>
        <dbReference type="Proteomes" id="UP000009159"/>
    </source>
</evidence>